<evidence type="ECO:0000313" key="3">
    <source>
        <dbReference type="Proteomes" id="UP000249282"/>
    </source>
</evidence>
<organism evidence="2 3">
    <name type="scientific">Acinetobacter johnsonii</name>
    <dbReference type="NCBI Taxonomy" id="40214"/>
    <lineage>
        <taxon>Bacteria</taxon>
        <taxon>Pseudomonadati</taxon>
        <taxon>Pseudomonadota</taxon>
        <taxon>Gammaproteobacteria</taxon>
        <taxon>Moraxellales</taxon>
        <taxon>Moraxellaceae</taxon>
        <taxon>Acinetobacter</taxon>
    </lineage>
</organism>
<protein>
    <submittedName>
        <fullName evidence="2">Phage head morphogenesis protein</fullName>
    </submittedName>
</protein>
<sequence length="375" mass="42619">MDKSAQKALIDALSQHQAYLYRASSQSVNELTAQFNKLSNVQLLRLSELLEDLTDSERKALQSVNFSSRAKASRNIEEIKVILNEWFKSIDEDLSSEFEKSAVSLAVYEASYTSNLIAGSTAVVSGEKIYKTTKKTPYSGGQLVDYLFSDIAASLRKKVEYVIRDGISQGQTNQQIIQRIKGKKSLDYKDGILSKTESEIERQVRTARSHISNATYIDTYKALGYEYVKVVATLDGRTCKYCASIDGDVYPIDDPTRPRFPVHPNNRTTYVPCNKDGEIAGLRPFVMDERKVKDIPKDERKHLIGQLDANTSFKEFFEQSDEFFQRTWLGKSKYELYKKGEYSIDKFADPLNQRGYTLAELKALDQKTFNNVLGE</sequence>
<gene>
    <name evidence="2" type="ORF">DI542_08485</name>
</gene>
<dbReference type="Proteomes" id="UP000249282">
    <property type="component" value="Unassembled WGS sequence"/>
</dbReference>
<dbReference type="Pfam" id="PF04233">
    <property type="entry name" value="Phage_Mu_F"/>
    <property type="match status" value="1"/>
</dbReference>
<proteinExistence type="predicted"/>
<comment type="caution">
    <text evidence="2">The sequence shown here is derived from an EMBL/GenBank/DDBJ whole genome shotgun (WGS) entry which is preliminary data.</text>
</comment>
<reference evidence="2 3" key="1">
    <citation type="submission" date="2017-11" db="EMBL/GenBank/DDBJ databases">
        <title>Infants hospitalized years apart are colonized by the same room-sourced microbial strains.</title>
        <authorList>
            <person name="Brooks B."/>
            <person name="Olm M.R."/>
            <person name="Firek B.A."/>
            <person name="Baker R."/>
            <person name="Thomas B.C."/>
            <person name="Morowitz M.J."/>
            <person name="Banfield J.F."/>
        </authorList>
    </citation>
    <scope>NUCLEOTIDE SEQUENCE [LARGE SCALE GENOMIC DNA]</scope>
    <source>
        <strain evidence="2">S2_003_000_R3_20</strain>
    </source>
</reference>
<accession>A0A2W5RKA0</accession>
<evidence type="ECO:0000313" key="2">
    <source>
        <dbReference type="EMBL" id="PZQ90146.1"/>
    </source>
</evidence>
<dbReference type="InterPro" id="IPR006528">
    <property type="entry name" value="Phage_head_morphogenesis_dom"/>
</dbReference>
<name>A0A2W5RKA0_ACIJO</name>
<feature type="domain" description="Phage head morphogenesis" evidence="1">
    <location>
        <begin position="157"/>
        <end position="261"/>
    </location>
</feature>
<dbReference type="AlphaFoldDB" id="A0A2W5RKA0"/>
<dbReference type="EMBL" id="QFQJ01000039">
    <property type="protein sequence ID" value="PZQ90146.1"/>
    <property type="molecule type" value="Genomic_DNA"/>
</dbReference>
<dbReference type="NCBIfam" id="TIGR01641">
    <property type="entry name" value="phageSPP1_gp7"/>
    <property type="match status" value="1"/>
</dbReference>
<evidence type="ECO:0000259" key="1">
    <source>
        <dbReference type="Pfam" id="PF04233"/>
    </source>
</evidence>